<gene>
    <name evidence="1" type="ORF">ThidrDRAFT_3239</name>
</gene>
<protein>
    <submittedName>
        <fullName evidence="1">Uncharacterized protein</fullName>
    </submittedName>
</protein>
<reference evidence="1 2" key="1">
    <citation type="submission" date="2011-06" db="EMBL/GenBank/DDBJ databases">
        <title>The draft genome of Thiorhodococcus drewsii AZ1.</title>
        <authorList>
            <consortium name="US DOE Joint Genome Institute (JGI-PGF)"/>
            <person name="Lucas S."/>
            <person name="Han J."/>
            <person name="Lapidus A."/>
            <person name="Cheng J.-F."/>
            <person name="Goodwin L."/>
            <person name="Pitluck S."/>
            <person name="Peters L."/>
            <person name="Land M.L."/>
            <person name="Hauser L."/>
            <person name="Vogl K."/>
            <person name="Liu Z."/>
            <person name="Imhoff J."/>
            <person name="Thiel V."/>
            <person name="Frigaard N.-U."/>
            <person name="Bryant D.A."/>
            <person name="Woyke T.J."/>
        </authorList>
    </citation>
    <scope>NUCLEOTIDE SEQUENCE [LARGE SCALE GENOMIC DNA]</scope>
    <source>
        <strain evidence="1 2">AZ1</strain>
    </source>
</reference>
<dbReference type="STRING" id="765913.ThidrDRAFT_3239"/>
<keyword evidence="2" id="KW-1185">Reference proteome</keyword>
<name>G2E4M6_9GAMM</name>
<organism evidence="1 2">
    <name type="scientific">Thiorhodococcus drewsii AZ1</name>
    <dbReference type="NCBI Taxonomy" id="765913"/>
    <lineage>
        <taxon>Bacteria</taxon>
        <taxon>Pseudomonadati</taxon>
        <taxon>Pseudomonadota</taxon>
        <taxon>Gammaproteobacteria</taxon>
        <taxon>Chromatiales</taxon>
        <taxon>Chromatiaceae</taxon>
        <taxon>Thiorhodococcus</taxon>
    </lineage>
</organism>
<dbReference type="AlphaFoldDB" id="G2E4M6"/>
<dbReference type="Proteomes" id="UP000004200">
    <property type="component" value="Unassembled WGS sequence"/>
</dbReference>
<proteinExistence type="predicted"/>
<sequence>MPQHTIFDISPDHIKDLDDESLRHLIACLCRADLRRRGLPLSAVLYGGNQIAADGGIDVRVELPAGSQISGFIPRSGTGFQAKADDMPASKIADEMRPAQKSDGGGPPQLRPSIRALAEQGGAYIIVSSKGSTTDSGCSGQVPADTLLSCVRLCLELCWADIAQIGVAALAVVEHFDVVDHTRSRFIAGGEESPIGALTFEA</sequence>
<feature type="non-terminal residue" evidence="1">
    <location>
        <position position="202"/>
    </location>
</feature>
<dbReference type="EMBL" id="AFWT01000025">
    <property type="protein sequence ID" value="EGV29647.1"/>
    <property type="molecule type" value="Genomic_DNA"/>
</dbReference>
<accession>G2E4M6</accession>
<evidence type="ECO:0000313" key="2">
    <source>
        <dbReference type="Proteomes" id="UP000004200"/>
    </source>
</evidence>
<evidence type="ECO:0000313" key="1">
    <source>
        <dbReference type="EMBL" id="EGV29647.1"/>
    </source>
</evidence>
<comment type="caution">
    <text evidence="1">The sequence shown here is derived from an EMBL/GenBank/DDBJ whole genome shotgun (WGS) entry which is preliminary data.</text>
</comment>